<evidence type="ECO:0000313" key="2">
    <source>
        <dbReference type="EMBL" id="MCZ8531932.1"/>
    </source>
</evidence>
<protein>
    <submittedName>
        <fullName evidence="2">EAL domain-containing protein</fullName>
    </submittedName>
</protein>
<dbReference type="AlphaFoldDB" id="A0A9X3R961"/>
<dbReference type="Pfam" id="PF00563">
    <property type="entry name" value="EAL"/>
    <property type="match status" value="1"/>
</dbReference>
<dbReference type="Gene3D" id="3.20.20.450">
    <property type="entry name" value="EAL domain"/>
    <property type="match status" value="1"/>
</dbReference>
<dbReference type="Proteomes" id="UP001152172">
    <property type="component" value="Unassembled WGS sequence"/>
</dbReference>
<sequence>MQPTANLDTSLHKNSANFKNNHQENIISDFNHIEGTDSEQAFASSKTALDMDLIYAIDKNQFELYFQPKVDTKKGLIIGAEALIRWNHPKLGLILPKDFIPLAEKTGFINTIGKWVKKTACAQNKAWQDDLLPAIPVSINLSASRFMEKDLVISIQETLKETQLESQYLEIEITETSILKNEETVFSLLDELKNIGIKIALDDFGTGYSSLSHLHHFNGKIDILKIDRSFIQDLSLSKQEDANFIVHMIIQLSNHLKMDVIAEGVETMEQLQVLQDYNCNTVQGYLYSKPLPANQFAELLKKQSIVPSR</sequence>
<dbReference type="PROSITE" id="PS50883">
    <property type="entry name" value="EAL"/>
    <property type="match status" value="1"/>
</dbReference>
<evidence type="ECO:0000313" key="3">
    <source>
        <dbReference type="Proteomes" id="UP001152172"/>
    </source>
</evidence>
<name>A0A9X3R961_9BACI</name>
<dbReference type="SUPFAM" id="SSF141868">
    <property type="entry name" value="EAL domain-like"/>
    <property type="match status" value="1"/>
</dbReference>
<dbReference type="InterPro" id="IPR050706">
    <property type="entry name" value="Cyclic-di-GMP_PDE-like"/>
</dbReference>
<dbReference type="PANTHER" id="PTHR33121">
    <property type="entry name" value="CYCLIC DI-GMP PHOSPHODIESTERASE PDEF"/>
    <property type="match status" value="1"/>
</dbReference>
<dbReference type="FunFam" id="3.20.20.450:FF:000001">
    <property type="entry name" value="Cyclic di-GMP phosphodiesterase yahA"/>
    <property type="match status" value="1"/>
</dbReference>
<dbReference type="InterPro" id="IPR001633">
    <property type="entry name" value="EAL_dom"/>
</dbReference>
<evidence type="ECO:0000259" key="1">
    <source>
        <dbReference type="PROSITE" id="PS50883"/>
    </source>
</evidence>
<proteinExistence type="predicted"/>
<gene>
    <name evidence="2" type="ORF">M9R61_01065</name>
</gene>
<feature type="domain" description="EAL" evidence="1">
    <location>
        <begin position="46"/>
        <end position="304"/>
    </location>
</feature>
<reference evidence="2" key="1">
    <citation type="submission" date="2022-05" db="EMBL/GenBank/DDBJ databases">
        <authorList>
            <person name="Colautti A."/>
            <person name="Iacumin L."/>
        </authorList>
    </citation>
    <scope>NUCLEOTIDE SEQUENCE</scope>
    <source>
        <strain evidence="2">DSM 30747</strain>
    </source>
</reference>
<dbReference type="InterPro" id="IPR035919">
    <property type="entry name" value="EAL_sf"/>
</dbReference>
<dbReference type="RefSeq" id="WP_269920608.1">
    <property type="nucleotide sequence ID" value="NZ_JAMKBI010000001.1"/>
</dbReference>
<accession>A0A9X3R961</accession>
<dbReference type="PANTHER" id="PTHR33121:SF70">
    <property type="entry name" value="SIGNALING PROTEIN YKOW"/>
    <property type="match status" value="1"/>
</dbReference>
<organism evidence="2 3">
    <name type="scientific">Psychrobacillus psychrodurans</name>
    <dbReference type="NCBI Taxonomy" id="126157"/>
    <lineage>
        <taxon>Bacteria</taxon>
        <taxon>Bacillati</taxon>
        <taxon>Bacillota</taxon>
        <taxon>Bacilli</taxon>
        <taxon>Bacillales</taxon>
        <taxon>Bacillaceae</taxon>
        <taxon>Psychrobacillus</taxon>
    </lineage>
</organism>
<dbReference type="GO" id="GO:0071111">
    <property type="term" value="F:cyclic-guanylate-specific phosphodiesterase activity"/>
    <property type="evidence" value="ECO:0007669"/>
    <property type="project" value="InterPro"/>
</dbReference>
<comment type="caution">
    <text evidence="2">The sequence shown here is derived from an EMBL/GenBank/DDBJ whole genome shotgun (WGS) entry which is preliminary data.</text>
</comment>
<keyword evidence="3" id="KW-1185">Reference proteome</keyword>
<dbReference type="EMBL" id="JAMKBI010000001">
    <property type="protein sequence ID" value="MCZ8531932.1"/>
    <property type="molecule type" value="Genomic_DNA"/>
</dbReference>
<dbReference type="SMART" id="SM00052">
    <property type="entry name" value="EAL"/>
    <property type="match status" value="1"/>
</dbReference>
<dbReference type="CDD" id="cd01948">
    <property type="entry name" value="EAL"/>
    <property type="match status" value="1"/>
</dbReference>